<dbReference type="Gene3D" id="3.30.300.10">
    <property type="match status" value="2"/>
</dbReference>
<comment type="similarity">
    <text evidence="4">Belongs to the AdoMet synthase family.</text>
</comment>
<comment type="cofactor">
    <cofactor evidence="2">
        <name>K(+)</name>
        <dbReference type="ChEBI" id="CHEBI:29103"/>
    </cofactor>
</comment>
<feature type="compositionally biased region" description="Basic and acidic residues" evidence="13">
    <location>
        <begin position="20"/>
        <end position="44"/>
    </location>
</feature>
<dbReference type="SUPFAM" id="SSF55973">
    <property type="entry name" value="S-adenosylmethionine synthetase"/>
    <property type="match status" value="2"/>
</dbReference>
<keyword evidence="10" id="KW-0067">ATP-binding</keyword>
<dbReference type="InterPro" id="IPR002133">
    <property type="entry name" value="S-AdoMet_synthetase"/>
</dbReference>
<evidence type="ECO:0000256" key="3">
    <source>
        <dbReference type="ARBA" id="ARBA00005224"/>
    </source>
</evidence>
<evidence type="ECO:0000256" key="7">
    <source>
        <dbReference type="ARBA" id="ARBA00022679"/>
    </source>
</evidence>
<keyword evidence="8" id="KW-0479">Metal-binding</keyword>
<evidence type="ECO:0000256" key="8">
    <source>
        <dbReference type="ARBA" id="ARBA00022723"/>
    </source>
</evidence>
<feature type="region of interest" description="Disordered" evidence="13">
    <location>
        <begin position="13"/>
        <end position="44"/>
    </location>
</feature>
<evidence type="ECO:0000256" key="11">
    <source>
        <dbReference type="ARBA" id="ARBA00022842"/>
    </source>
</evidence>
<keyword evidence="9" id="KW-0547">Nucleotide-binding</keyword>
<evidence type="ECO:0000256" key="5">
    <source>
        <dbReference type="ARBA" id="ARBA00012828"/>
    </source>
</evidence>
<evidence type="ECO:0000259" key="14">
    <source>
        <dbReference type="Pfam" id="PF02772"/>
    </source>
</evidence>
<dbReference type="FunFam" id="3.30.300.10:FF:000004">
    <property type="entry name" value="S-adenosylmethionine synthase"/>
    <property type="match status" value="1"/>
</dbReference>
<feature type="domain" description="S-adenosylmethionine synthetase central" evidence="14">
    <location>
        <begin position="7"/>
        <end position="120"/>
    </location>
</feature>
<accession>K0STQ3</accession>
<comment type="pathway">
    <text evidence="3">Amino-acid biosynthesis; S-adenosyl-L-methionine biosynthesis; S-adenosyl-L-methionine from L-methionine: step 1/1.</text>
</comment>
<keyword evidence="17" id="KW-1185">Reference proteome</keyword>
<protein>
    <recommendedName>
        <fullName evidence="5">methionine adenosyltransferase</fullName>
        <ecNumber evidence="5">2.5.1.6</ecNumber>
    </recommendedName>
</protein>
<dbReference type="GO" id="GO:0046872">
    <property type="term" value="F:metal ion binding"/>
    <property type="evidence" value="ECO:0007669"/>
    <property type="project" value="UniProtKB-KW"/>
</dbReference>
<proteinExistence type="inferred from homology"/>
<organism evidence="16 17">
    <name type="scientific">Thalassiosira oceanica</name>
    <name type="common">Marine diatom</name>
    <dbReference type="NCBI Taxonomy" id="159749"/>
    <lineage>
        <taxon>Eukaryota</taxon>
        <taxon>Sar</taxon>
        <taxon>Stramenopiles</taxon>
        <taxon>Ochrophyta</taxon>
        <taxon>Bacillariophyta</taxon>
        <taxon>Coscinodiscophyceae</taxon>
        <taxon>Thalassiosirophycidae</taxon>
        <taxon>Thalassiosirales</taxon>
        <taxon>Thalassiosiraceae</taxon>
        <taxon>Thalassiosira</taxon>
    </lineage>
</organism>
<dbReference type="eggNOG" id="KOG1506">
    <property type="taxonomic scope" value="Eukaryota"/>
</dbReference>
<sequence length="269" mass="28912">RRLVRLFGYASDEDPGADACEPRPGHEARGAARLGPEGRDARLDPARREGAGHALEYGRAPGGGLAPLRVATVVLSAQHSEDVSNDKIAADLMEHVVKPVVPAELLDERTVYHLNPSGRFVIGGPHSDAGMTGRKSGADSYGGWGRDGSGSFSGKDATKPDRGGSYAARWVAKSLVANGYCGRCLVQLSYAIGLSHPMSVHVETYGTCRGKNGKGEADLAALVEDSFDLKPGAIVRELDLRRPIMRKTAAYGHFGREEEEFKWEQVKEF</sequence>
<evidence type="ECO:0000256" key="6">
    <source>
        <dbReference type="ARBA" id="ARBA00022563"/>
    </source>
</evidence>
<keyword evidence="11" id="KW-0460">Magnesium</keyword>
<dbReference type="InterPro" id="IPR022629">
    <property type="entry name" value="S-AdoMet_synt_central"/>
</dbReference>
<dbReference type="InterPro" id="IPR022630">
    <property type="entry name" value="S-AdoMet_synt_C"/>
</dbReference>
<dbReference type="EMBL" id="AGNL01011459">
    <property type="protein sequence ID" value="EJK68374.1"/>
    <property type="molecule type" value="Genomic_DNA"/>
</dbReference>
<gene>
    <name evidence="16" type="ORF">THAOC_10448</name>
</gene>
<evidence type="ECO:0000256" key="9">
    <source>
        <dbReference type="ARBA" id="ARBA00022741"/>
    </source>
</evidence>
<comment type="caution">
    <text evidence="16">The sequence shown here is derived from an EMBL/GenBank/DDBJ whole genome shotgun (WGS) entry which is preliminary data.</text>
</comment>
<dbReference type="OMA" id="ISCQHED"/>
<dbReference type="GO" id="GO:0006556">
    <property type="term" value="P:S-adenosylmethionine biosynthetic process"/>
    <property type="evidence" value="ECO:0007669"/>
    <property type="project" value="InterPro"/>
</dbReference>
<dbReference type="AlphaFoldDB" id="K0STQ3"/>
<name>K0STQ3_THAOC</name>
<keyword evidence="7" id="KW-0808">Transferase</keyword>
<evidence type="ECO:0000259" key="15">
    <source>
        <dbReference type="Pfam" id="PF02773"/>
    </source>
</evidence>
<feature type="domain" description="S-adenosylmethionine synthetase C-terminal" evidence="15">
    <location>
        <begin position="122"/>
        <end position="265"/>
    </location>
</feature>
<dbReference type="PANTHER" id="PTHR11964">
    <property type="entry name" value="S-ADENOSYLMETHIONINE SYNTHETASE"/>
    <property type="match status" value="1"/>
</dbReference>
<evidence type="ECO:0000256" key="12">
    <source>
        <dbReference type="ARBA" id="ARBA00022958"/>
    </source>
</evidence>
<feature type="non-terminal residue" evidence="16">
    <location>
        <position position="1"/>
    </location>
</feature>
<evidence type="ECO:0000256" key="13">
    <source>
        <dbReference type="SAM" id="MobiDB-lite"/>
    </source>
</evidence>
<evidence type="ECO:0000256" key="2">
    <source>
        <dbReference type="ARBA" id="ARBA00001958"/>
    </source>
</evidence>
<dbReference type="Pfam" id="PF02772">
    <property type="entry name" value="S-AdoMet_synt_M"/>
    <property type="match status" value="1"/>
</dbReference>
<dbReference type="GO" id="GO:0006730">
    <property type="term" value="P:one-carbon metabolic process"/>
    <property type="evidence" value="ECO:0007669"/>
    <property type="project" value="UniProtKB-KW"/>
</dbReference>
<evidence type="ECO:0000256" key="1">
    <source>
        <dbReference type="ARBA" id="ARBA00001946"/>
    </source>
</evidence>
<dbReference type="OrthoDB" id="5852090at2759"/>
<dbReference type="Pfam" id="PF02773">
    <property type="entry name" value="S-AdoMet_synt_C"/>
    <property type="match status" value="1"/>
</dbReference>
<evidence type="ECO:0000313" key="17">
    <source>
        <dbReference type="Proteomes" id="UP000266841"/>
    </source>
</evidence>
<evidence type="ECO:0000256" key="10">
    <source>
        <dbReference type="ARBA" id="ARBA00022840"/>
    </source>
</evidence>
<dbReference type="EC" id="2.5.1.6" evidence="5"/>
<keyword evidence="12" id="KW-0630">Potassium</keyword>
<dbReference type="GO" id="GO:0004478">
    <property type="term" value="F:methionine adenosyltransferase activity"/>
    <property type="evidence" value="ECO:0007669"/>
    <property type="project" value="UniProtKB-EC"/>
</dbReference>
<dbReference type="GO" id="GO:0005524">
    <property type="term" value="F:ATP binding"/>
    <property type="evidence" value="ECO:0007669"/>
    <property type="project" value="UniProtKB-KW"/>
</dbReference>
<comment type="cofactor">
    <cofactor evidence="1">
        <name>Mg(2+)</name>
        <dbReference type="ChEBI" id="CHEBI:18420"/>
    </cofactor>
</comment>
<keyword evidence="6" id="KW-0554">One-carbon metabolism</keyword>
<dbReference type="Proteomes" id="UP000266841">
    <property type="component" value="Unassembled WGS sequence"/>
</dbReference>
<reference evidence="16 17" key="1">
    <citation type="journal article" date="2012" name="Genome Biol.">
        <title>Genome and low-iron response of an oceanic diatom adapted to chronic iron limitation.</title>
        <authorList>
            <person name="Lommer M."/>
            <person name="Specht M."/>
            <person name="Roy A.S."/>
            <person name="Kraemer L."/>
            <person name="Andreson R."/>
            <person name="Gutowska M.A."/>
            <person name="Wolf J."/>
            <person name="Bergner S.V."/>
            <person name="Schilhabel M.B."/>
            <person name="Klostermeier U.C."/>
            <person name="Beiko R.G."/>
            <person name="Rosenstiel P."/>
            <person name="Hippler M."/>
            <person name="Laroche J."/>
        </authorList>
    </citation>
    <scope>NUCLEOTIDE SEQUENCE [LARGE SCALE GENOMIC DNA]</scope>
    <source>
        <strain evidence="16 17">CCMP1005</strain>
    </source>
</reference>
<dbReference type="InterPro" id="IPR022636">
    <property type="entry name" value="S-AdoMet_synthetase_sfam"/>
</dbReference>
<evidence type="ECO:0000256" key="4">
    <source>
        <dbReference type="ARBA" id="ARBA00009685"/>
    </source>
</evidence>
<evidence type="ECO:0000313" key="16">
    <source>
        <dbReference type="EMBL" id="EJK68374.1"/>
    </source>
</evidence>